<reference evidence="1 2" key="1">
    <citation type="submission" date="2015-04" db="EMBL/GenBank/DDBJ databases">
        <authorList>
            <person name="Syromyatnikov M.Y."/>
            <person name="Popov V.N."/>
        </authorList>
    </citation>
    <scope>NUCLEOTIDE SEQUENCE [LARGE SCALE GENOMIC DNA]</scope>
</reference>
<organism evidence="1 2">
    <name type="scientific">Clunio marinus</name>
    <dbReference type="NCBI Taxonomy" id="568069"/>
    <lineage>
        <taxon>Eukaryota</taxon>
        <taxon>Metazoa</taxon>
        <taxon>Ecdysozoa</taxon>
        <taxon>Arthropoda</taxon>
        <taxon>Hexapoda</taxon>
        <taxon>Insecta</taxon>
        <taxon>Pterygota</taxon>
        <taxon>Neoptera</taxon>
        <taxon>Endopterygota</taxon>
        <taxon>Diptera</taxon>
        <taxon>Nematocera</taxon>
        <taxon>Chironomoidea</taxon>
        <taxon>Chironomidae</taxon>
        <taxon>Clunio</taxon>
    </lineage>
</organism>
<sequence length="93" mass="10519">MEVQHKNYQFHAGIHHNGIESLGRSFDLILRTVIETINIGKGKLGDSAVLALECARNAEEDKNRLKRNKLTSDNYADDDKSFFSRDVGKKICI</sequence>
<dbReference type="AlphaFoldDB" id="A0A1J1I9Q7"/>
<dbReference type="EMBL" id="CVRI01000043">
    <property type="protein sequence ID" value="CRK96308.1"/>
    <property type="molecule type" value="Genomic_DNA"/>
</dbReference>
<proteinExistence type="predicted"/>
<accession>A0A1J1I9Q7</accession>
<keyword evidence="2" id="KW-1185">Reference proteome</keyword>
<gene>
    <name evidence="1" type="ORF">CLUMA_CG009727</name>
</gene>
<evidence type="ECO:0000313" key="1">
    <source>
        <dbReference type="EMBL" id="CRK96308.1"/>
    </source>
</evidence>
<protein>
    <submittedName>
        <fullName evidence="1">CLUMA_CG009727, isoform A</fullName>
    </submittedName>
</protein>
<dbReference type="Proteomes" id="UP000183832">
    <property type="component" value="Unassembled WGS sequence"/>
</dbReference>
<name>A0A1J1I9Q7_9DIPT</name>
<evidence type="ECO:0000313" key="2">
    <source>
        <dbReference type="Proteomes" id="UP000183832"/>
    </source>
</evidence>